<dbReference type="InterPro" id="IPR033131">
    <property type="entry name" value="Pectinesterase_Asp_AS"/>
</dbReference>
<name>A0ABT3CZ47_9BACT</name>
<evidence type="ECO:0000313" key="8">
    <source>
        <dbReference type="Proteomes" id="UP001300692"/>
    </source>
</evidence>
<dbReference type="Pfam" id="PF01095">
    <property type="entry name" value="Pectinesterase"/>
    <property type="match status" value="1"/>
</dbReference>
<comment type="similarity">
    <text evidence="1">Belongs to the pectinesterase family.</text>
</comment>
<comment type="pathway">
    <text evidence="5">Glycan metabolism; pectin degradation; 2-dehydro-3-deoxy-D-gluconate from pectin: step 1/5.</text>
</comment>
<dbReference type="InterPro" id="IPR011050">
    <property type="entry name" value="Pectin_lyase_fold/virulence"/>
</dbReference>
<feature type="domain" description="Pectinesterase catalytic" evidence="6">
    <location>
        <begin position="26"/>
        <end position="309"/>
    </location>
</feature>
<feature type="active site" evidence="4">
    <location>
        <position position="177"/>
    </location>
</feature>
<dbReference type="InterPro" id="IPR012334">
    <property type="entry name" value="Pectin_lyas_fold"/>
</dbReference>
<keyword evidence="8" id="KW-1185">Reference proteome</keyword>
<keyword evidence="2 5" id="KW-0378">Hydrolase</keyword>
<dbReference type="PANTHER" id="PTHR31321:SF57">
    <property type="entry name" value="PECTINESTERASE 53-RELATED"/>
    <property type="match status" value="1"/>
</dbReference>
<keyword evidence="3 5" id="KW-0063">Aspartyl esterase</keyword>
<dbReference type="PANTHER" id="PTHR31321">
    <property type="entry name" value="ACYL-COA THIOESTER HYDROLASE YBHC-RELATED"/>
    <property type="match status" value="1"/>
</dbReference>
<dbReference type="RefSeq" id="WP_264139728.1">
    <property type="nucleotide sequence ID" value="NZ_JAOYOD010000001.1"/>
</dbReference>
<evidence type="ECO:0000256" key="5">
    <source>
        <dbReference type="RuleBase" id="RU000589"/>
    </source>
</evidence>
<evidence type="ECO:0000256" key="2">
    <source>
        <dbReference type="ARBA" id="ARBA00022801"/>
    </source>
</evidence>
<dbReference type="Proteomes" id="UP001300692">
    <property type="component" value="Unassembled WGS sequence"/>
</dbReference>
<dbReference type="SUPFAM" id="SSF51126">
    <property type="entry name" value="Pectin lyase-like"/>
    <property type="match status" value="1"/>
</dbReference>
<keyword evidence="5" id="KW-0732">Signal</keyword>
<evidence type="ECO:0000256" key="4">
    <source>
        <dbReference type="PROSITE-ProRule" id="PRU10040"/>
    </source>
</evidence>
<dbReference type="InterPro" id="IPR000070">
    <property type="entry name" value="Pectinesterase_cat"/>
</dbReference>
<feature type="chain" id="PRO_5045007796" description="Pectinesterase" evidence="5">
    <location>
        <begin position="20"/>
        <end position="322"/>
    </location>
</feature>
<reference evidence="7 8" key="1">
    <citation type="submission" date="2022-10" db="EMBL/GenBank/DDBJ databases">
        <title>Comparative genomics and taxonomic characterization of three novel marine species of genus Reichenbachiella exhibiting antioxidant and polysaccharide degradation activities.</title>
        <authorList>
            <person name="Muhammad N."/>
            <person name="Lee Y.-J."/>
            <person name="Ko J."/>
            <person name="Kim S.-G."/>
        </authorList>
    </citation>
    <scope>NUCLEOTIDE SEQUENCE [LARGE SCALE GENOMIC DNA]</scope>
    <source>
        <strain evidence="7 8">ABR2-5</strain>
    </source>
</reference>
<sequence>MMRVLLVIGFFLVQTLCSAAQEKTYDFVVAKDGSGDFKYVQDAIEACRAFTPKHLTIFIKAGTYKEKIVFHSWNSNLTIIGEDAETTILTYDDHAGKGKMGTFDSYSVKVVGDDMTFKNLTIQNTAGRVGQAVAIHAEGDRLKFENCRFYGDQDTMYNGGQGSRQYFKDCYIEGTTDFIFGPSTVLFEGCTIHSKKNSYVTAASTPEWVKYGYVFIDCKLTSNEEAEKVYLGRPWRDFAKTVFINCELGDHIRAEGWHNWSRPEAEKTSFYAEYNSSGAGANPEARVSWSHQLTKKQAKEYTVEKIFAGEINESVTAGDWFR</sequence>
<organism evidence="7 8">
    <name type="scientific">Reichenbachiella ulvae</name>
    <dbReference type="NCBI Taxonomy" id="2980104"/>
    <lineage>
        <taxon>Bacteria</taxon>
        <taxon>Pseudomonadati</taxon>
        <taxon>Bacteroidota</taxon>
        <taxon>Cytophagia</taxon>
        <taxon>Cytophagales</taxon>
        <taxon>Reichenbachiellaceae</taxon>
        <taxon>Reichenbachiella</taxon>
    </lineage>
</organism>
<evidence type="ECO:0000256" key="1">
    <source>
        <dbReference type="ARBA" id="ARBA00008891"/>
    </source>
</evidence>
<dbReference type="Gene3D" id="2.160.20.10">
    <property type="entry name" value="Single-stranded right-handed beta-helix, Pectin lyase-like"/>
    <property type="match status" value="1"/>
</dbReference>
<evidence type="ECO:0000259" key="6">
    <source>
        <dbReference type="Pfam" id="PF01095"/>
    </source>
</evidence>
<comment type="catalytic activity">
    <reaction evidence="5">
        <text>[(1-&gt;4)-alpha-D-galacturonosyl methyl ester](n) + n H2O = [(1-&gt;4)-alpha-D-galacturonosyl](n) + n methanol + n H(+)</text>
        <dbReference type="Rhea" id="RHEA:22380"/>
        <dbReference type="Rhea" id="RHEA-COMP:14570"/>
        <dbReference type="Rhea" id="RHEA-COMP:14573"/>
        <dbReference type="ChEBI" id="CHEBI:15377"/>
        <dbReference type="ChEBI" id="CHEBI:15378"/>
        <dbReference type="ChEBI" id="CHEBI:17790"/>
        <dbReference type="ChEBI" id="CHEBI:140522"/>
        <dbReference type="ChEBI" id="CHEBI:140523"/>
        <dbReference type="EC" id="3.1.1.11"/>
    </reaction>
</comment>
<gene>
    <name evidence="7" type="ORF">N7U62_19325</name>
</gene>
<protein>
    <recommendedName>
        <fullName evidence="5">Pectinesterase</fullName>
        <ecNumber evidence="5">3.1.1.11</ecNumber>
    </recommendedName>
</protein>
<comment type="caution">
    <text evidence="7">The sequence shown here is derived from an EMBL/GenBank/DDBJ whole genome shotgun (WGS) entry which is preliminary data.</text>
</comment>
<dbReference type="EC" id="3.1.1.11" evidence="5"/>
<dbReference type="PROSITE" id="PS00503">
    <property type="entry name" value="PECTINESTERASE_2"/>
    <property type="match status" value="1"/>
</dbReference>
<feature type="signal peptide" evidence="5">
    <location>
        <begin position="1"/>
        <end position="19"/>
    </location>
</feature>
<evidence type="ECO:0000313" key="7">
    <source>
        <dbReference type="EMBL" id="MCV9388839.1"/>
    </source>
</evidence>
<accession>A0ABT3CZ47</accession>
<evidence type="ECO:0000256" key="3">
    <source>
        <dbReference type="ARBA" id="ARBA00023085"/>
    </source>
</evidence>
<dbReference type="EMBL" id="JAOYOD010000001">
    <property type="protein sequence ID" value="MCV9388839.1"/>
    <property type="molecule type" value="Genomic_DNA"/>
</dbReference>
<proteinExistence type="inferred from homology"/>